<dbReference type="InterPro" id="IPR040131">
    <property type="entry name" value="MnmG_N"/>
</dbReference>
<comment type="caution">
    <text evidence="7">The sequence shown here is derived from an EMBL/GenBank/DDBJ whole genome shotgun (WGS) entry which is preliminary data.</text>
</comment>
<comment type="function">
    <text evidence="5">Component of the MSS1-MTO1 complex that catalyzes the 5-carboxymethylaminomethyluridine (cmnm(5)U) modification at the 34th wobble position (U34) of mitochondrial tRNAs.</text>
</comment>
<dbReference type="EMBL" id="LSSN01001717">
    <property type="protein sequence ID" value="OMJ18552.1"/>
    <property type="molecule type" value="Genomic_DNA"/>
</dbReference>
<evidence type="ECO:0000313" key="7">
    <source>
        <dbReference type="EMBL" id="OMJ18552.1"/>
    </source>
</evidence>
<name>A0A1R1XV81_9FUNG</name>
<dbReference type="InterPro" id="IPR002218">
    <property type="entry name" value="MnmG-rel"/>
</dbReference>
<dbReference type="SMART" id="SM01228">
    <property type="entry name" value="GIDA_assoc_3"/>
    <property type="match status" value="1"/>
</dbReference>
<dbReference type="InterPro" id="IPR047001">
    <property type="entry name" value="MnmG_C_subdom"/>
</dbReference>
<dbReference type="InterPro" id="IPR044920">
    <property type="entry name" value="MnmG_C_subdom_sf"/>
</dbReference>
<dbReference type="STRING" id="133412.A0A1R1XV81"/>
<dbReference type="PANTHER" id="PTHR11806">
    <property type="entry name" value="GLUCOSE INHIBITED DIVISION PROTEIN A"/>
    <property type="match status" value="1"/>
</dbReference>
<dbReference type="SUPFAM" id="SSF51905">
    <property type="entry name" value="FAD/NAD(P)-binding domain"/>
    <property type="match status" value="1"/>
</dbReference>
<feature type="domain" description="tRNA uridine 5-carboxymethylaminomethyl modification enzyme C-terminal subdomain" evidence="6">
    <location>
        <begin position="791"/>
        <end position="862"/>
    </location>
</feature>
<dbReference type="OrthoDB" id="3329at2759"/>
<dbReference type="Pfam" id="PF01134">
    <property type="entry name" value="GIDA"/>
    <property type="match status" value="1"/>
</dbReference>
<sequence>MLRLKSINRSFTSTNFEKYSPNILKKLLQSTSSRLYQLNESILSNKLHASHIQYSTLATLSADSLSFKSDQLKNAKNIDLGLISQKNKFFDQLKNTKLENGDSIAVIWDVVIIGGGHAGAEAAAASARVGAKTLLITNNADKIGEMSCNPSFGGVGKGILLREIDAMDGLVSKVVDQSGIQFRVLNRSKGPAVHGPRAQVDRVLFKKEMQKQIKNIPNLTIVEGSVSDIMWNNSNQVDLNTNEKNENSTSGSNDKVKKFGAKYITGIKIDYINKVIETGNQFQNSDLFLAQANTTKNVYSRSVVITTGTFLGGEIHIGLEAYPAGRIGEKPSLKLSDSIKEAGFKLGRMKTGTPARLLASSIDYKNLEKQFGDSPASPFSYMNSSKDLKHGNSQMECHKTYTNERIHKLISDNFDKSIHIRETVRGPRYCPSLESKIKKFPTKTRHMVWLEPEGLPENSNLVYPNGISNTMPAEIQLQFLRMIPGLENVEVTQYAYGVEYDHVDPRELKHSLETRLISGLFMAGQINGSTGYEEAASQGIIAGANAGLTSTGKKEFIVDRADAHIGVLIDDLVSKGVFEPYRVFTSMSEYRLLTRSDNADIRLTKKAHKAGVVVDMNRVLKVDDTIESIEIARNYLNSRSVSQSTIDHTFNQYFLKLKDNNSVVSELNRASLSSSDTSFLKTIDQDSSFSTGNILDPNLIESTLPRGPTPSIYNNYNLSSIRFSSEQIKSRYEMLKSNIKDGIKKTALDMVRLGLLGHSIEEMNSTLDILTNNEWTKLFTQEIRMRTLTEEKYYFYLKKQQQLINLYREDQSTYLDSNIDYQKIGSFSKEEIEKLEMTRPMTLASAKSIGGLSPASIMTLLKQSSLTQS</sequence>
<dbReference type="Pfam" id="PF13932">
    <property type="entry name" value="SAM_GIDA_C"/>
    <property type="match status" value="1"/>
</dbReference>
<organism evidence="7 8">
    <name type="scientific">Smittium culicis</name>
    <dbReference type="NCBI Taxonomy" id="133412"/>
    <lineage>
        <taxon>Eukaryota</taxon>
        <taxon>Fungi</taxon>
        <taxon>Fungi incertae sedis</taxon>
        <taxon>Zoopagomycota</taxon>
        <taxon>Kickxellomycotina</taxon>
        <taxon>Harpellomycetes</taxon>
        <taxon>Harpellales</taxon>
        <taxon>Legeriomycetaceae</taxon>
        <taxon>Smittium</taxon>
    </lineage>
</organism>
<dbReference type="InterPro" id="IPR020595">
    <property type="entry name" value="MnmG-rel_CS"/>
</dbReference>
<dbReference type="InterPro" id="IPR026904">
    <property type="entry name" value="MnmG_C"/>
</dbReference>
<proteinExistence type="inferred from homology"/>
<evidence type="ECO:0000256" key="1">
    <source>
        <dbReference type="ARBA" id="ARBA00001974"/>
    </source>
</evidence>
<dbReference type="PROSITE" id="PS01281">
    <property type="entry name" value="GIDA_2"/>
    <property type="match status" value="1"/>
</dbReference>
<reference evidence="7 8" key="1">
    <citation type="submission" date="2017-01" db="EMBL/GenBank/DDBJ databases">
        <authorList>
            <person name="Mah S.A."/>
            <person name="Swanson W.J."/>
            <person name="Moy G.W."/>
            <person name="Vacquier V.D."/>
        </authorList>
    </citation>
    <scope>NUCLEOTIDE SEQUENCE [LARGE SCALE GENOMIC DNA]</scope>
    <source>
        <strain evidence="7 8">GSMNP</strain>
    </source>
</reference>
<dbReference type="Gene3D" id="3.50.50.60">
    <property type="entry name" value="FAD/NAD(P)-binding domain"/>
    <property type="match status" value="3"/>
</dbReference>
<comment type="cofactor">
    <cofactor evidence="1">
        <name>FAD</name>
        <dbReference type="ChEBI" id="CHEBI:57692"/>
    </cofactor>
</comment>
<dbReference type="Gene3D" id="1.10.150.570">
    <property type="entry name" value="GidA associated domain, C-terminal subdomain"/>
    <property type="match status" value="1"/>
</dbReference>
<comment type="similarity">
    <text evidence="2">Belongs to the MnmG family.</text>
</comment>
<dbReference type="PANTHER" id="PTHR11806:SF0">
    <property type="entry name" value="PROTEIN MTO1 HOMOLOG, MITOCHONDRIAL"/>
    <property type="match status" value="1"/>
</dbReference>
<dbReference type="GO" id="GO:0005737">
    <property type="term" value="C:cytoplasm"/>
    <property type="evidence" value="ECO:0007669"/>
    <property type="project" value="UniProtKB-ARBA"/>
</dbReference>
<dbReference type="FunFam" id="3.50.50.60:FF:000002">
    <property type="entry name" value="tRNA uridine 5-carboxymethylaminomethyl modification enzyme MnmG"/>
    <property type="match status" value="1"/>
</dbReference>
<dbReference type="PROSITE" id="PS01280">
    <property type="entry name" value="GIDA_1"/>
    <property type="match status" value="1"/>
</dbReference>
<keyword evidence="4" id="KW-0274">FAD</keyword>
<dbReference type="GO" id="GO:0002098">
    <property type="term" value="P:tRNA wobble uridine modification"/>
    <property type="evidence" value="ECO:0007669"/>
    <property type="project" value="TreeGrafter"/>
</dbReference>
<keyword evidence="8" id="KW-1185">Reference proteome</keyword>
<evidence type="ECO:0000256" key="4">
    <source>
        <dbReference type="ARBA" id="ARBA00022827"/>
    </source>
</evidence>
<evidence type="ECO:0000313" key="8">
    <source>
        <dbReference type="Proteomes" id="UP000187283"/>
    </source>
</evidence>
<dbReference type="Proteomes" id="UP000187283">
    <property type="component" value="Unassembled WGS sequence"/>
</dbReference>
<accession>A0A1R1XV81</accession>
<gene>
    <name evidence="7" type="ORF">AYI70_g5292</name>
</gene>
<evidence type="ECO:0000259" key="6">
    <source>
        <dbReference type="SMART" id="SM01228"/>
    </source>
</evidence>
<dbReference type="GO" id="GO:0030488">
    <property type="term" value="P:tRNA methylation"/>
    <property type="evidence" value="ECO:0007669"/>
    <property type="project" value="TreeGrafter"/>
</dbReference>
<protein>
    <submittedName>
        <fullName evidence="7">Mitochondrial translation optimization protein 1</fullName>
    </submittedName>
</protein>
<keyword evidence="3" id="KW-0285">Flavoprotein</keyword>
<dbReference type="AlphaFoldDB" id="A0A1R1XV81"/>
<evidence type="ECO:0000256" key="5">
    <source>
        <dbReference type="ARBA" id="ARBA00054993"/>
    </source>
</evidence>
<evidence type="ECO:0000256" key="3">
    <source>
        <dbReference type="ARBA" id="ARBA00022630"/>
    </source>
</evidence>
<evidence type="ECO:0000256" key="2">
    <source>
        <dbReference type="ARBA" id="ARBA00007653"/>
    </source>
</evidence>
<dbReference type="InterPro" id="IPR036188">
    <property type="entry name" value="FAD/NAD-bd_sf"/>
</dbReference>
<dbReference type="GO" id="GO:0050660">
    <property type="term" value="F:flavin adenine dinucleotide binding"/>
    <property type="evidence" value="ECO:0007669"/>
    <property type="project" value="InterPro"/>
</dbReference>